<accession>A0A3A1YJH3</accession>
<dbReference type="Proteomes" id="UP000265964">
    <property type="component" value="Unassembled WGS sequence"/>
</dbReference>
<evidence type="ECO:0000313" key="2">
    <source>
        <dbReference type="Proteomes" id="UP000265964"/>
    </source>
</evidence>
<dbReference type="AlphaFoldDB" id="A0A3A1YJH3"/>
<proteinExistence type="predicted"/>
<reference evidence="1 2" key="1">
    <citation type="submission" date="2017-08" db="EMBL/GenBank/DDBJ databases">
        <title>Reclassification of Bisgaard taxon 37 and 44.</title>
        <authorList>
            <person name="Christensen H."/>
        </authorList>
    </citation>
    <scope>NUCLEOTIDE SEQUENCE [LARGE SCALE GENOMIC DNA]</scope>
    <source>
        <strain evidence="1 2">EEAB3T1</strain>
    </source>
</reference>
<keyword evidence="2" id="KW-1185">Reference proteome</keyword>
<dbReference type="Pfam" id="PF06306">
    <property type="entry name" value="CgtA"/>
    <property type="match status" value="1"/>
</dbReference>
<dbReference type="RefSeq" id="WP_119534120.1">
    <property type="nucleotide sequence ID" value="NZ_NRJF01000025.1"/>
</dbReference>
<gene>
    <name evidence="1" type="ORF">CKF59_01000</name>
</gene>
<protein>
    <submittedName>
        <fullName evidence="1">Uncharacterized protein</fullName>
    </submittedName>
</protein>
<dbReference type="OrthoDB" id="5668432at2"/>
<comment type="caution">
    <text evidence="1">The sequence shown here is derived from an EMBL/GenBank/DDBJ whole genome shotgun (WGS) entry which is preliminary data.</text>
</comment>
<name>A0A3A1YJH3_9GAMM</name>
<sequence>MNFKLNYSLDELRKMVEAKGGEQIEPYAFIRFSNEEITIKASLESIVPFFKKGIICYHDPLPGIAEDKSLQIVQDFIAKNPGFRLVKYPFYVLYHNMEGMYNRLYNNGTSKFWLLHYYYQFALEQLIELAKENGDYDRAWIFKVDCDHVYSQKLLEYTKLCCELEVYEQGITCAYFYKMNVRRHPETKEVFLDRIENSYDHTCAKLTTAAPFMLVVNAYFSEDKAKGRHKTQIYELQRFYEGYKCLGNKVFLNSMHFDREKFFYYQENTPEQVAENFVNGVEYQKLDWEKMVAQLPEAKIDPEFFSYENVQSILASFNYPADFKQNLKYGRNQFKLNDFFTNPDYRPEKYIEEHNRRWANKEQMEAGPELAELERMQRILKLLTREGYLPDIYYMEGAYEFLEGEKE</sequence>
<dbReference type="EMBL" id="NRJF01000025">
    <property type="protein sequence ID" value="RIY38423.1"/>
    <property type="molecule type" value="Genomic_DNA"/>
</dbReference>
<organism evidence="1 2">
    <name type="scientific">Psittacicella gerlachiana</name>
    <dbReference type="NCBI Taxonomy" id="2028574"/>
    <lineage>
        <taxon>Bacteria</taxon>
        <taxon>Pseudomonadati</taxon>
        <taxon>Pseudomonadota</taxon>
        <taxon>Gammaproteobacteria</taxon>
        <taxon>Pasteurellales</taxon>
        <taxon>Psittacicellaceae</taxon>
        <taxon>Psittacicella</taxon>
    </lineage>
</organism>
<evidence type="ECO:0000313" key="1">
    <source>
        <dbReference type="EMBL" id="RIY38423.1"/>
    </source>
</evidence>
<dbReference type="InterPro" id="IPR010446">
    <property type="entry name" value="GalNAc_Trfase_b"/>
</dbReference>